<feature type="domain" description="Guanylate cyclase" evidence="3">
    <location>
        <begin position="19"/>
        <end position="95"/>
    </location>
</feature>
<dbReference type="AlphaFoldDB" id="A0A0P9CXT0"/>
<evidence type="ECO:0000313" key="5">
    <source>
        <dbReference type="Proteomes" id="UP000050509"/>
    </source>
</evidence>
<dbReference type="Gene3D" id="3.30.70.1230">
    <property type="entry name" value="Nucleotide cyclase"/>
    <property type="match status" value="1"/>
</dbReference>
<dbReference type="PROSITE" id="PS50125">
    <property type="entry name" value="GUANYLATE_CYCLASE_2"/>
    <property type="match status" value="1"/>
</dbReference>
<proteinExistence type="predicted"/>
<organism evidence="4 5">
    <name type="scientific">Kouleothrix aurantiaca</name>
    <dbReference type="NCBI Taxonomy" id="186479"/>
    <lineage>
        <taxon>Bacteria</taxon>
        <taxon>Bacillati</taxon>
        <taxon>Chloroflexota</taxon>
        <taxon>Chloroflexia</taxon>
        <taxon>Chloroflexales</taxon>
        <taxon>Roseiflexineae</taxon>
        <taxon>Roseiflexaceae</taxon>
        <taxon>Kouleothrix</taxon>
    </lineage>
</organism>
<evidence type="ECO:0000259" key="3">
    <source>
        <dbReference type="PROSITE" id="PS50125"/>
    </source>
</evidence>
<evidence type="ECO:0000256" key="2">
    <source>
        <dbReference type="ARBA" id="ARBA00022840"/>
    </source>
</evidence>
<sequence>GVLARFGAALIQLSVGDKGSYLYAAFGAPIAHENDALRAVRAALELRTPPPELSFVSPVRIGISYGQMRARANGGPTRRTYGVLSDRTNLAARLMQSADDILCDAAVYELARAQVQFENLPPLTVKGKERPVQVFRPLAERHPDDIGGVVDRLEPAIQLTLKVASVVGPVFEATVLQAVHPLPADSTARDQELAALAALGLLLPATPEDAARRWAFADAAAHELV</sequence>
<dbReference type="Proteomes" id="UP000050509">
    <property type="component" value="Unassembled WGS sequence"/>
</dbReference>
<gene>
    <name evidence="4" type="ORF">SE17_41395</name>
</gene>
<comment type="caution">
    <text evidence="4">The sequence shown here is derived from an EMBL/GenBank/DDBJ whole genome shotgun (WGS) entry which is preliminary data.</text>
</comment>
<feature type="non-terminal residue" evidence="4">
    <location>
        <position position="225"/>
    </location>
</feature>
<name>A0A0P9CXT0_9CHLR</name>
<dbReference type="Pfam" id="PF00211">
    <property type="entry name" value="Guanylate_cyc"/>
    <property type="match status" value="1"/>
</dbReference>
<dbReference type="PANTHER" id="PTHR16305:SF28">
    <property type="entry name" value="GUANYLATE CYCLASE DOMAIN-CONTAINING PROTEIN"/>
    <property type="match status" value="1"/>
</dbReference>
<accession>A0A0P9CXT0</accession>
<reference evidence="4 5" key="1">
    <citation type="submission" date="2015-09" db="EMBL/GenBank/DDBJ databases">
        <title>Draft genome sequence of Kouleothrix aurantiaca JCM 19913.</title>
        <authorList>
            <person name="Hemp J."/>
        </authorList>
    </citation>
    <scope>NUCLEOTIDE SEQUENCE [LARGE SCALE GENOMIC DNA]</scope>
    <source>
        <strain evidence="4 5">COM-B</strain>
    </source>
</reference>
<dbReference type="GO" id="GO:0004016">
    <property type="term" value="F:adenylate cyclase activity"/>
    <property type="evidence" value="ECO:0007669"/>
    <property type="project" value="TreeGrafter"/>
</dbReference>
<dbReference type="InterPro" id="IPR029787">
    <property type="entry name" value="Nucleotide_cyclase"/>
</dbReference>
<dbReference type="CDD" id="cd07302">
    <property type="entry name" value="CHD"/>
    <property type="match status" value="1"/>
</dbReference>
<protein>
    <recommendedName>
        <fullName evidence="3">Guanylate cyclase domain-containing protein</fullName>
    </recommendedName>
</protein>
<dbReference type="GO" id="GO:0005524">
    <property type="term" value="F:ATP binding"/>
    <property type="evidence" value="ECO:0007669"/>
    <property type="project" value="UniProtKB-KW"/>
</dbReference>
<keyword evidence="1" id="KW-0547">Nucleotide-binding</keyword>
<feature type="non-terminal residue" evidence="4">
    <location>
        <position position="1"/>
    </location>
</feature>
<dbReference type="EMBL" id="LJCR01003207">
    <property type="protein sequence ID" value="KPV47817.1"/>
    <property type="molecule type" value="Genomic_DNA"/>
</dbReference>
<dbReference type="SUPFAM" id="SSF55073">
    <property type="entry name" value="Nucleotide cyclase"/>
    <property type="match status" value="1"/>
</dbReference>
<keyword evidence="2" id="KW-0067">ATP-binding</keyword>
<dbReference type="PANTHER" id="PTHR16305">
    <property type="entry name" value="TESTICULAR SOLUBLE ADENYLYL CYCLASE"/>
    <property type="match status" value="1"/>
</dbReference>
<evidence type="ECO:0000313" key="4">
    <source>
        <dbReference type="EMBL" id="KPV47817.1"/>
    </source>
</evidence>
<dbReference type="InterPro" id="IPR001054">
    <property type="entry name" value="A/G_cyclase"/>
</dbReference>
<dbReference type="GO" id="GO:0005737">
    <property type="term" value="C:cytoplasm"/>
    <property type="evidence" value="ECO:0007669"/>
    <property type="project" value="TreeGrafter"/>
</dbReference>
<dbReference type="GO" id="GO:0009190">
    <property type="term" value="P:cyclic nucleotide biosynthetic process"/>
    <property type="evidence" value="ECO:0007669"/>
    <property type="project" value="InterPro"/>
</dbReference>
<keyword evidence="5" id="KW-1185">Reference proteome</keyword>
<dbReference type="GO" id="GO:0035556">
    <property type="term" value="P:intracellular signal transduction"/>
    <property type="evidence" value="ECO:0007669"/>
    <property type="project" value="InterPro"/>
</dbReference>
<evidence type="ECO:0000256" key="1">
    <source>
        <dbReference type="ARBA" id="ARBA00022741"/>
    </source>
</evidence>